<dbReference type="AlphaFoldDB" id="A0A284S6C6"/>
<protein>
    <submittedName>
        <fullName evidence="1">Uncharacterized protein</fullName>
    </submittedName>
</protein>
<proteinExistence type="predicted"/>
<evidence type="ECO:0000313" key="1">
    <source>
        <dbReference type="EMBL" id="SJL16555.1"/>
    </source>
</evidence>
<dbReference type="Proteomes" id="UP000219338">
    <property type="component" value="Unassembled WGS sequence"/>
</dbReference>
<organism evidence="1 2">
    <name type="scientific">Armillaria ostoyae</name>
    <name type="common">Armillaria root rot fungus</name>
    <dbReference type="NCBI Taxonomy" id="47428"/>
    <lineage>
        <taxon>Eukaryota</taxon>
        <taxon>Fungi</taxon>
        <taxon>Dikarya</taxon>
        <taxon>Basidiomycota</taxon>
        <taxon>Agaricomycotina</taxon>
        <taxon>Agaricomycetes</taxon>
        <taxon>Agaricomycetidae</taxon>
        <taxon>Agaricales</taxon>
        <taxon>Marasmiineae</taxon>
        <taxon>Physalacriaceae</taxon>
        <taxon>Armillaria</taxon>
    </lineage>
</organism>
<evidence type="ECO:0000313" key="2">
    <source>
        <dbReference type="Proteomes" id="UP000219338"/>
    </source>
</evidence>
<dbReference type="OrthoDB" id="10373799at2759"/>
<dbReference type="EMBL" id="FUEG01000035">
    <property type="protein sequence ID" value="SJL16555.1"/>
    <property type="molecule type" value="Genomic_DNA"/>
</dbReference>
<sequence length="206" mass="22951">MLSPHLSRIRLTNKYLQFAQPLLLDKEQARLLETIVAYYVLPGFSLIPIQSRCVWATMRLQFGYQVLKRKGDMGAGQVLFFSTHEVRYMEGSVVAEVASQALAKAEEEGILSLIRGIPECYASTLGPASSRPAFSMDFLFPYITAREAPLLCHEEDTEVMQSPGMDGRFPWVTESAIMPSPGNLIRASQLIAEVKENVASHGRKGR</sequence>
<name>A0A284S6C6_ARMOS</name>
<keyword evidence="2" id="KW-1185">Reference proteome</keyword>
<reference evidence="2" key="1">
    <citation type="journal article" date="2017" name="Nat. Ecol. Evol.">
        <title>Genome expansion and lineage-specific genetic innovations in the forest pathogenic fungi Armillaria.</title>
        <authorList>
            <person name="Sipos G."/>
            <person name="Prasanna A.N."/>
            <person name="Walter M.C."/>
            <person name="O'Connor E."/>
            <person name="Balint B."/>
            <person name="Krizsan K."/>
            <person name="Kiss B."/>
            <person name="Hess J."/>
            <person name="Varga T."/>
            <person name="Slot J."/>
            <person name="Riley R."/>
            <person name="Boka B."/>
            <person name="Rigling D."/>
            <person name="Barry K."/>
            <person name="Lee J."/>
            <person name="Mihaltcheva S."/>
            <person name="LaButti K."/>
            <person name="Lipzen A."/>
            <person name="Waldron R."/>
            <person name="Moloney N.M."/>
            <person name="Sperisen C."/>
            <person name="Kredics L."/>
            <person name="Vagvoelgyi C."/>
            <person name="Patrignani A."/>
            <person name="Fitzpatrick D."/>
            <person name="Nagy I."/>
            <person name="Doyle S."/>
            <person name="Anderson J.B."/>
            <person name="Grigoriev I.V."/>
            <person name="Gueldener U."/>
            <person name="Muensterkoetter M."/>
            <person name="Nagy L.G."/>
        </authorList>
    </citation>
    <scope>NUCLEOTIDE SEQUENCE [LARGE SCALE GENOMIC DNA]</scope>
    <source>
        <strain evidence="2">C18/9</strain>
    </source>
</reference>
<gene>
    <name evidence="1" type="ORF">ARMOST_20081</name>
</gene>
<accession>A0A284S6C6</accession>